<dbReference type="Pfam" id="PF04339">
    <property type="entry name" value="FemAB_like"/>
    <property type="match status" value="1"/>
</dbReference>
<dbReference type="Proteomes" id="UP000006512">
    <property type="component" value="Unassembled WGS sequence"/>
</dbReference>
<proteinExistence type="predicted"/>
<gene>
    <name evidence="1" type="ORF">ABI_42170</name>
</gene>
<dbReference type="HOGENOM" id="CLU_036032_1_0_5"/>
<reference evidence="2" key="1">
    <citation type="submission" date="2011-03" db="EMBL/GenBank/DDBJ databases">
        <title>Draft genome sequence of Brevundimonas diminuta.</title>
        <authorList>
            <person name="Brown P.J.B."/>
            <person name="Buechlein A."/>
            <person name="Hemmerich C."/>
            <person name="Brun Y.V."/>
        </authorList>
    </citation>
    <scope>NUCLEOTIDE SEQUENCE [LARGE SCALE GENOMIC DNA]</scope>
    <source>
        <strain evidence="2">C19</strain>
    </source>
</reference>
<dbReference type="STRING" id="715226.ABI_42170"/>
<organism evidence="1 2">
    <name type="scientific">Asticcacaulis biprosthecium C19</name>
    <dbReference type="NCBI Taxonomy" id="715226"/>
    <lineage>
        <taxon>Bacteria</taxon>
        <taxon>Pseudomonadati</taxon>
        <taxon>Pseudomonadota</taxon>
        <taxon>Alphaproteobacteria</taxon>
        <taxon>Caulobacterales</taxon>
        <taxon>Caulobacteraceae</taxon>
        <taxon>Asticcacaulis</taxon>
    </lineage>
</organism>
<evidence type="ECO:0008006" key="3">
    <source>
        <dbReference type="Google" id="ProtNLM"/>
    </source>
</evidence>
<name>F4QSS4_9CAUL</name>
<dbReference type="RefSeq" id="WP_006274990.1">
    <property type="nucleotide sequence ID" value="NZ_GL883080.1"/>
</dbReference>
<protein>
    <recommendedName>
        <fullName evidence="3">GNAT family N-acetyltransferase</fullName>
    </recommendedName>
</protein>
<dbReference type="SUPFAM" id="SSF55729">
    <property type="entry name" value="Acyl-CoA N-acyltransferases (Nat)"/>
    <property type="match status" value="1"/>
</dbReference>
<dbReference type="AlphaFoldDB" id="F4QSS4"/>
<evidence type="ECO:0000313" key="2">
    <source>
        <dbReference type="Proteomes" id="UP000006512"/>
    </source>
</evidence>
<accession>F4QSS4</accession>
<dbReference type="EMBL" id="GL883080">
    <property type="protein sequence ID" value="EGF89794.1"/>
    <property type="molecule type" value="Genomic_DNA"/>
</dbReference>
<dbReference type="PANTHER" id="PTHR47017:SF1">
    <property type="entry name" value="ACYL-COA"/>
    <property type="match status" value="1"/>
</dbReference>
<dbReference type="eggNOG" id="COG3146">
    <property type="taxonomic scope" value="Bacteria"/>
</dbReference>
<dbReference type="InterPro" id="IPR016181">
    <property type="entry name" value="Acyl_CoA_acyltransferase"/>
</dbReference>
<keyword evidence="2" id="KW-1185">Reference proteome</keyword>
<evidence type="ECO:0000313" key="1">
    <source>
        <dbReference type="EMBL" id="EGF89794.1"/>
    </source>
</evidence>
<dbReference type="PANTHER" id="PTHR47017">
    <property type="entry name" value="ACYL-COA"/>
    <property type="match status" value="1"/>
</dbReference>
<sequence length="382" mass="42851">MPEASELRLRLHEAISEIGQAAWDALRPDGNPFTAFAYLDALERSGSVGSGTGWQPAHLSLSDGDTVVGVMPLYVKSHSMGEYVFDQSWARAYEQASGAYYPKLQASVPFTPVTGPRLLSPDPVVRSALAEAAMSVCNRNQLSSLHVTFPTAEEWEMLGDNGFLLRQDQQFWFDNPGYGSFDDFLAALSSNRRKVIRRERRDVQAAVDVRQITGNDITQGHLDQLYDFIADTYERKWGTGTPYLTREFFPMVAETLRDRMLLVFAYDGDRPVAGAVNFIGEDVLYGRQWGCHVDLPFLHFEVCYYQAIDFAIARGLKRVEAGTQGEHKLSRGYLPHPVYSAHYIRDARLRAPVAAYLAQERQAVLQHMSVLGDEASPFKKTP</sequence>
<dbReference type="Gene3D" id="3.40.630.30">
    <property type="match status" value="1"/>
</dbReference>
<dbReference type="OrthoDB" id="9776898at2"/>
<dbReference type="InterPro" id="IPR007434">
    <property type="entry name" value="FemAB-like"/>
</dbReference>